<sequence>MLKPSGIIPAMVTPFTDKDELNEPVVRQMVNYFIESGVHGIFCLGTNGEFFSMNEAEKLLLVQIAVEESGGRVPIYAGAGGITTREAATLAAKFEQVGADALSIITPYFVPVSQQEMVQHYKSIAASTSLPILLYNIPARTGVSLAPQTVEALSKVPNIVGIKDSSGNFDAILEYIERTDPDFAVMAGTDSLILATLMAGGSGAVAATANIVPKLVVSIYEHWLKGELELAKQAQMKLRPIRNASQLGTLPSAFKAAMNMLGIPVGSTRLPVGAISDNAKEELKQILQLYSAGEGLHL</sequence>
<organism evidence="16 17">
    <name type="scientific">Paenibacillus psychroresistens</name>
    <dbReference type="NCBI Taxonomy" id="1778678"/>
    <lineage>
        <taxon>Bacteria</taxon>
        <taxon>Bacillati</taxon>
        <taxon>Bacillota</taxon>
        <taxon>Bacilli</taxon>
        <taxon>Bacillales</taxon>
        <taxon>Paenibacillaceae</taxon>
        <taxon>Paenibacillus</taxon>
    </lineage>
</organism>
<dbReference type="PROSITE" id="PS00666">
    <property type="entry name" value="DHDPS_2"/>
    <property type="match status" value="1"/>
</dbReference>
<feature type="binding site" evidence="12 15">
    <location>
        <position position="205"/>
    </location>
    <ligand>
        <name>pyruvate</name>
        <dbReference type="ChEBI" id="CHEBI:15361"/>
    </ligand>
</feature>
<dbReference type="InterPro" id="IPR013785">
    <property type="entry name" value="Aldolase_TIM"/>
</dbReference>
<dbReference type="SMART" id="SM01130">
    <property type="entry name" value="DHDPS"/>
    <property type="match status" value="1"/>
</dbReference>
<comment type="subcellular location">
    <subcellularLocation>
        <location evidence="12">Cytoplasm</location>
    </subcellularLocation>
</comment>
<dbReference type="OrthoDB" id="9771791at2"/>
<proteinExistence type="inferred from homology"/>
<dbReference type="Gene3D" id="3.20.20.70">
    <property type="entry name" value="Aldolase class I"/>
    <property type="match status" value="1"/>
</dbReference>
<feature type="active site" description="Proton donor/acceptor" evidence="12 14">
    <location>
        <position position="135"/>
    </location>
</feature>
<evidence type="ECO:0000256" key="13">
    <source>
        <dbReference type="PIRNR" id="PIRNR001365"/>
    </source>
</evidence>
<dbReference type="PRINTS" id="PR00146">
    <property type="entry name" value="DHPICSNTHASE"/>
</dbReference>
<dbReference type="CDD" id="cd00408">
    <property type="entry name" value="DHDPS-like"/>
    <property type="match status" value="1"/>
</dbReference>
<evidence type="ECO:0000313" key="17">
    <source>
        <dbReference type="Proteomes" id="UP000426246"/>
    </source>
</evidence>
<dbReference type="GO" id="GO:0009089">
    <property type="term" value="P:lysine biosynthetic process via diaminopimelate"/>
    <property type="evidence" value="ECO:0007669"/>
    <property type="project" value="UniProtKB-UniRule"/>
</dbReference>
<keyword evidence="9 12" id="KW-0456">Lyase</keyword>
<feature type="active site" description="Schiff-base intermediate with substrate" evidence="12 14">
    <location>
        <position position="163"/>
    </location>
</feature>
<dbReference type="GO" id="GO:0005737">
    <property type="term" value="C:cytoplasm"/>
    <property type="evidence" value="ECO:0007669"/>
    <property type="project" value="UniProtKB-SubCell"/>
</dbReference>
<dbReference type="InterPro" id="IPR020625">
    <property type="entry name" value="Schiff_base-form_aldolases_AS"/>
</dbReference>
<comment type="function">
    <text evidence="1 12">Catalyzes the condensation of (S)-aspartate-beta-semialdehyde [(S)-ASA] and pyruvate to 4-hydroxy-tetrahydrodipicolinate (HTPA).</text>
</comment>
<name>A0A6B8RUH6_9BACL</name>
<dbReference type="InterPro" id="IPR005263">
    <property type="entry name" value="DapA"/>
</dbReference>
<dbReference type="AlphaFoldDB" id="A0A6B8RUH6"/>
<evidence type="ECO:0000256" key="12">
    <source>
        <dbReference type="HAMAP-Rule" id="MF_00418"/>
    </source>
</evidence>
<dbReference type="Proteomes" id="UP000426246">
    <property type="component" value="Chromosome"/>
</dbReference>
<evidence type="ECO:0000256" key="4">
    <source>
        <dbReference type="ARBA" id="ARBA00012086"/>
    </source>
</evidence>
<dbReference type="GO" id="GO:0019877">
    <property type="term" value="P:diaminopimelate biosynthetic process"/>
    <property type="evidence" value="ECO:0007669"/>
    <property type="project" value="UniProtKB-UniRule"/>
</dbReference>
<dbReference type="RefSeq" id="WP_155704637.1">
    <property type="nucleotide sequence ID" value="NZ_CP034235.1"/>
</dbReference>
<dbReference type="EC" id="4.3.3.7" evidence="4 12"/>
<dbReference type="HAMAP" id="MF_00418">
    <property type="entry name" value="DapA"/>
    <property type="match status" value="1"/>
</dbReference>
<comment type="pathway">
    <text evidence="2 12">Amino-acid biosynthesis; L-lysine biosynthesis via DAP pathway; (S)-tetrahydrodipicolinate from L-aspartate: step 3/4.</text>
</comment>
<keyword evidence="5 12" id="KW-0963">Cytoplasm</keyword>
<evidence type="ECO:0000256" key="9">
    <source>
        <dbReference type="ARBA" id="ARBA00023239"/>
    </source>
</evidence>
<dbReference type="PANTHER" id="PTHR12128:SF66">
    <property type="entry name" value="4-HYDROXY-2-OXOGLUTARATE ALDOLASE, MITOCHONDRIAL"/>
    <property type="match status" value="1"/>
</dbReference>
<protein>
    <recommendedName>
        <fullName evidence="4 12">4-hydroxy-tetrahydrodipicolinate synthase</fullName>
        <shortName evidence="12">HTPA synthase</shortName>
        <ecNumber evidence="4 12">4.3.3.7</ecNumber>
    </recommendedName>
</protein>
<dbReference type="PIRSF" id="PIRSF001365">
    <property type="entry name" value="DHDPS"/>
    <property type="match status" value="1"/>
</dbReference>
<evidence type="ECO:0000256" key="14">
    <source>
        <dbReference type="PIRSR" id="PIRSR001365-1"/>
    </source>
</evidence>
<evidence type="ECO:0000256" key="7">
    <source>
        <dbReference type="ARBA" id="ARBA00022915"/>
    </source>
</evidence>
<evidence type="ECO:0000256" key="3">
    <source>
        <dbReference type="ARBA" id="ARBA00007592"/>
    </source>
</evidence>
<keyword evidence="8 12" id="KW-0457">Lysine biosynthesis</keyword>
<keyword evidence="7 12" id="KW-0220">Diaminopimelate biosynthesis</keyword>
<comment type="similarity">
    <text evidence="3 12 13">Belongs to the DapA family.</text>
</comment>
<feature type="site" description="Part of a proton relay during catalysis" evidence="12">
    <location>
        <position position="46"/>
    </location>
</feature>
<comment type="caution">
    <text evidence="12">Lacks conserved residue(s) required for the propagation of feature annotation.</text>
</comment>
<evidence type="ECO:0000313" key="16">
    <source>
        <dbReference type="EMBL" id="QGQ99472.1"/>
    </source>
</evidence>
<dbReference type="EMBL" id="CP034235">
    <property type="protein sequence ID" value="QGQ99472.1"/>
    <property type="molecule type" value="Genomic_DNA"/>
</dbReference>
<evidence type="ECO:0000256" key="15">
    <source>
        <dbReference type="PIRSR" id="PIRSR001365-2"/>
    </source>
</evidence>
<dbReference type="Pfam" id="PF00701">
    <property type="entry name" value="DHDPS"/>
    <property type="match status" value="1"/>
</dbReference>
<reference evidence="17" key="1">
    <citation type="submission" date="2018-11" db="EMBL/GenBank/DDBJ databases">
        <title>Complete genome sequence of Paenibacillus sp. ML311-T8.</title>
        <authorList>
            <person name="Nam Y.-D."/>
            <person name="Kang J."/>
            <person name="Chung W.-H."/>
            <person name="Park Y.S."/>
        </authorList>
    </citation>
    <scope>NUCLEOTIDE SEQUENCE [LARGE SCALE GENOMIC DNA]</scope>
    <source>
        <strain evidence="17">ML311-T8</strain>
    </source>
</reference>
<keyword evidence="10 12" id="KW-0704">Schiff base</keyword>
<comment type="catalytic activity">
    <reaction evidence="11 12">
        <text>L-aspartate 4-semialdehyde + pyruvate = (2S,4S)-4-hydroxy-2,3,4,5-tetrahydrodipicolinate + H2O + H(+)</text>
        <dbReference type="Rhea" id="RHEA:34171"/>
        <dbReference type="ChEBI" id="CHEBI:15361"/>
        <dbReference type="ChEBI" id="CHEBI:15377"/>
        <dbReference type="ChEBI" id="CHEBI:15378"/>
        <dbReference type="ChEBI" id="CHEBI:67139"/>
        <dbReference type="ChEBI" id="CHEBI:537519"/>
        <dbReference type="EC" id="4.3.3.7"/>
    </reaction>
</comment>
<comment type="caution">
    <text evidence="12">Was originally thought to be a dihydrodipicolinate synthase (DHDPS), catalyzing the condensation of (S)-aspartate-beta-semialdehyde [(S)-ASA] and pyruvate to dihydrodipicolinate (DHDP). However, it was shown in E.coli that the product of the enzymatic reaction is not dihydrodipicolinate but in fact (4S)-4-hydroxy-2,3,4,5-tetrahydro-(2S)-dipicolinic acid (HTPA), and that the consecutive dehydration reaction leading to DHDP is not spontaneous but catalyzed by DapB.</text>
</comment>
<accession>A0A6B8RUH6</accession>
<gene>
    <name evidence="12 16" type="primary">dapA</name>
    <name evidence="16" type="ORF">EHS13_33740</name>
</gene>
<keyword evidence="17" id="KW-1185">Reference proteome</keyword>
<evidence type="ECO:0000256" key="1">
    <source>
        <dbReference type="ARBA" id="ARBA00003294"/>
    </source>
</evidence>
<dbReference type="SUPFAM" id="SSF51569">
    <property type="entry name" value="Aldolase"/>
    <property type="match status" value="1"/>
</dbReference>
<evidence type="ECO:0000256" key="6">
    <source>
        <dbReference type="ARBA" id="ARBA00022605"/>
    </source>
</evidence>
<comment type="subunit">
    <text evidence="12">Homotetramer; dimer of dimers.</text>
</comment>
<dbReference type="KEGG" id="ppsc:EHS13_33740"/>
<dbReference type="NCBIfam" id="TIGR00674">
    <property type="entry name" value="dapA"/>
    <property type="match status" value="1"/>
</dbReference>
<evidence type="ECO:0000256" key="8">
    <source>
        <dbReference type="ARBA" id="ARBA00023154"/>
    </source>
</evidence>
<dbReference type="InterPro" id="IPR002220">
    <property type="entry name" value="DapA-like"/>
</dbReference>
<evidence type="ECO:0000256" key="11">
    <source>
        <dbReference type="ARBA" id="ARBA00047836"/>
    </source>
</evidence>
<dbReference type="PANTHER" id="PTHR12128">
    <property type="entry name" value="DIHYDRODIPICOLINATE SYNTHASE"/>
    <property type="match status" value="1"/>
</dbReference>
<dbReference type="UniPathway" id="UPA00034">
    <property type="reaction ID" value="UER00017"/>
</dbReference>
<evidence type="ECO:0000256" key="10">
    <source>
        <dbReference type="ARBA" id="ARBA00023270"/>
    </source>
</evidence>
<dbReference type="GO" id="GO:0008840">
    <property type="term" value="F:4-hydroxy-tetrahydrodipicolinate synthase activity"/>
    <property type="evidence" value="ECO:0007669"/>
    <property type="project" value="UniProtKB-UniRule"/>
</dbReference>
<evidence type="ECO:0000256" key="2">
    <source>
        <dbReference type="ARBA" id="ARBA00005120"/>
    </source>
</evidence>
<keyword evidence="6 12" id="KW-0028">Amino-acid biosynthesis</keyword>
<evidence type="ECO:0000256" key="5">
    <source>
        <dbReference type="ARBA" id="ARBA00022490"/>
    </source>
</evidence>